<evidence type="ECO:0000313" key="1">
    <source>
        <dbReference type="EMBL" id="AHC40552.1"/>
    </source>
</evidence>
<dbReference type="Proteomes" id="UP000018745">
    <property type="component" value="Chromosome"/>
</dbReference>
<name>A0ABM5P2G9_9MOLU</name>
<gene>
    <name evidence="1" type="ORF">OVS_04120</name>
</gene>
<keyword evidence="2" id="KW-1185">Reference proteome</keyword>
<proteinExistence type="predicted"/>
<organism evidence="1 2">
    <name type="scientific">Mycoplasma ovis str. Michigan</name>
    <dbReference type="NCBI Taxonomy" id="1415773"/>
    <lineage>
        <taxon>Bacteria</taxon>
        <taxon>Bacillati</taxon>
        <taxon>Mycoplasmatota</taxon>
        <taxon>Mollicutes</taxon>
        <taxon>Mycoplasmataceae</taxon>
        <taxon>Mycoplasma</taxon>
    </lineage>
</organism>
<evidence type="ECO:0000313" key="2">
    <source>
        <dbReference type="Proteomes" id="UP000018745"/>
    </source>
</evidence>
<evidence type="ECO:0008006" key="3">
    <source>
        <dbReference type="Google" id="ProtNLM"/>
    </source>
</evidence>
<protein>
    <recommendedName>
        <fullName evidence="3">Lipoprotein</fullName>
    </recommendedName>
</protein>
<reference evidence="1 2" key="1">
    <citation type="journal article" date="2014" name="Genome Announc.">
        <title>Complete Genome Sequence of Mycoplasma ovis Strain Michigan, a Hemoplasma of Sheep with Two Distinct 16S rRNA Genes.</title>
        <authorList>
            <person name="Deshuillers P.L."/>
            <person name="Santos A.P."/>
            <person name="do Nascimento N.C."/>
            <person name="Hampel J.A."/>
            <person name="Bergin I.L."/>
            <person name="Dyson M.C."/>
            <person name="Messick J.B."/>
        </authorList>
    </citation>
    <scope>NUCLEOTIDE SEQUENCE [LARGE SCALE GENOMIC DNA]</scope>
    <source>
        <strain evidence="1 2">Michigan</strain>
    </source>
</reference>
<sequence length="216" mass="23462">MSVVAKFLSTSAFVCTVGGCIGLPFYLRSSSPTTQVAPENLSSLRSTAPASVTNSISNSGDVLDEEVKSITKGACNITDLEQDLEKFLQDKSKNKDDYVSAVCNNTSTDQNYDVTFAKTWTGLFPKIILTDQSFEGSGKKFELIAQVIRGEGNIGSTWWVTFGGSGVKETVIGRLDFLDDNSPTGKRVDSVKIQEGNFKSKVIYLAFPRPETLDSK</sequence>
<accession>A0ABM5P2G9</accession>
<dbReference type="PROSITE" id="PS51257">
    <property type="entry name" value="PROKAR_LIPOPROTEIN"/>
    <property type="match status" value="1"/>
</dbReference>
<dbReference type="EMBL" id="CP006935">
    <property type="protein sequence ID" value="AHC40552.1"/>
    <property type="molecule type" value="Genomic_DNA"/>
</dbReference>
<dbReference type="RefSeq" id="WP_024071580.1">
    <property type="nucleotide sequence ID" value="NC_023062.1"/>
</dbReference>